<dbReference type="Proteomes" id="UP000184510">
    <property type="component" value="Unassembled WGS sequence"/>
</dbReference>
<gene>
    <name evidence="1" type="ORF">SAMN02745181_3756</name>
</gene>
<dbReference type="InterPro" id="IPR016024">
    <property type="entry name" value="ARM-type_fold"/>
</dbReference>
<keyword evidence="2" id="KW-1185">Reference proteome</keyword>
<dbReference type="AlphaFoldDB" id="A0A1M6S959"/>
<dbReference type="EMBL" id="FQYR01000009">
    <property type="protein sequence ID" value="SHK41239.1"/>
    <property type="molecule type" value="Genomic_DNA"/>
</dbReference>
<reference evidence="1 2" key="1">
    <citation type="submission" date="2016-11" db="EMBL/GenBank/DDBJ databases">
        <authorList>
            <person name="Jaros S."/>
            <person name="Januszkiewicz K."/>
            <person name="Wedrychowicz H."/>
        </authorList>
    </citation>
    <scope>NUCLEOTIDE SEQUENCE [LARGE SCALE GENOMIC DNA]</scope>
    <source>
        <strain evidence="1 2">DSM 18772</strain>
    </source>
</reference>
<dbReference type="STRING" id="1123071.SAMN02745181_3756"/>
<dbReference type="SUPFAM" id="SSF48371">
    <property type="entry name" value="ARM repeat"/>
    <property type="match status" value="1"/>
</dbReference>
<evidence type="ECO:0000313" key="1">
    <source>
        <dbReference type="EMBL" id="SHK41239.1"/>
    </source>
</evidence>
<organism evidence="1 2">
    <name type="scientific">Rubritalea squalenifaciens DSM 18772</name>
    <dbReference type="NCBI Taxonomy" id="1123071"/>
    <lineage>
        <taxon>Bacteria</taxon>
        <taxon>Pseudomonadati</taxon>
        <taxon>Verrucomicrobiota</taxon>
        <taxon>Verrucomicrobiia</taxon>
        <taxon>Verrucomicrobiales</taxon>
        <taxon>Rubritaleaceae</taxon>
        <taxon>Rubritalea</taxon>
    </lineage>
</organism>
<dbReference type="InParanoid" id="A0A1M6S959"/>
<protein>
    <recommendedName>
        <fullName evidence="3">HEAT repeat-containing protein</fullName>
    </recommendedName>
</protein>
<proteinExistence type="predicted"/>
<accession>A0A1M6S959</accession>
<name>A0A1M6S959_9BACT</name>
<evidence type="ECO:0000313" key="2">
    <source>
        <dbReference type="Proteomes" id="UP000184510"/>
    </source>
</evidence>
<sequence length="207" mass="23369">MNLNTELLAKLDSLDTRNAALAMLSENPELIDQTICEKLMEIIAQPESIENTNRFASLIEETEDPAFIQPLIDKVSTAKLEKAPWLADYLYALVMLLDEREEAYPAEDTLVHRLGDWLLHTGGGEISWKSGDILSNLSNPNTQDYLTKGALDQRLFHLTRIACLSGIMNLHREHAPALLEKLLNDPNEEIRESAKRAEEFLQRASTD</sequence>
<evidence type="ECO:0008006" key="3">
    <source>
        <dbReference type="Google" id="ProtNLM"/>
    </source>
</evidence>